<name>B3MXY8_DROAN</name>
<reference evidence="2 3" key="1">
    <citation type="journal article" date="2007" name="Nature">
        <title>Evolution of genes and genomes on the Drosophila phylogeny.</title>
        <authorList>
            <consortium name="Drosophila 12 Genomes Consortium"/>
            <person name="Clark A.G."/>
            <person name="Eisen M.B."/>
            <person name="Smith D.R."/>
            <person name="Bergman C.M."/>
            <person name="Oliver B."/>
            <person name="Markow T.A."/>
            <person name="Kaufman T.C."/>
            <person name="Kellis M."/>
            <person name="Gelbart W."/>
            <person name="Iyer V.N."/>
            <person name="Pollard D.A."/>
            <person name="Sackton T.B."/>
            <person name="Larracuente A.M."/>
            <person name="Singh N.D."/>
            <person name="Abad J.P."/>
            <person name="Abt D.N."/>
            <person name="Adryan B."/>
            <person name="Aguade M."/>
            <person name="Akashi H."/>
            <person name="Anderson W.W."/>
            <person name="Aquadro C.F."/>
            <person name="Ardell D.H."/>
            <person name="Arguello R."/>
            <person name="Artieri C.G."/>
            <person name="Barbash D.A."/>
            <person name="Barker D."/>
            <person name="Barsanti P."/>
            <person name="Batterham P."/>
            <person name="Batzoglou S."/>
            <person name="Begun D."/>
            <person name="Bhutkar A."/>
            <person name="Blanco E."/>
            <person name="Bosak S.A."/>
            <person name="Bradley R.K."/>
            <person name="Brand A.D."/>
            <person name="Brent M.R."/>
            <person name="Brooks A.N."/>
            <person name="Brown R.H."/>
            <person name="Butlin R.K."/>
            <person name="Caggese C."/>
            <person name="Calvi B.R."/>
            <person name="Bernardo de Carvalho A."/>
            <person name="Caspi A."/>
            <person name="Castrezana S."/>
            <person name="Celniker S.E."/>
            <person name="Chang J.L."/>
            <person name="Chapple C."/>
            <person name="Chatterji S."/>
            <person name="Chinwalla A."/>
            <person name="Civetta A."/>
            <person name="Clifton S.W."/>
            <person name="Comeron J.M."/>
            <person name="Costello J.C."/>
            <person name="Coyne J.A."/>
            <person name="Daub J."/>
            <person name="David R.G."/>
            <person name="Delcher A.L."/>
            <person name="Delehaunty K."/>
            <person name="Do C.B."/>
            <person name="Ebling H."/>
            <person name="Edwards K."/>
            <person name="Eickbush T."/>
            <person name="Evans J.D."/>
            <person name="Filipski A."/>
            <person name="Findeiss S."/>
            <person name="Freyhult E."/>
            <person name="Fulton L."/>
            <person name="Fulton R."/>
            <person name="Garcia A.C."/>
            <person name="Gardiner A."/>
            <person name="Garfield D.A."/>
            <person name="Garvin B.E."/>
            <person name="Gibson G."/>
            <person name="Gilbert D."/>
            <person name="Gnerre S."/>
            <person name="Godfrey J."/>
            <person name="Good R."/>
            <person name="Gotea V."/>
            <person name="Gravely B."/>
            <person name="Greenberg A.J."/>
            <person name="Griffiths-Jones S."/>
            <person name="Gross S."/>
            <person name="Guigo R."/>
            <person name="Gustafson E.A."/>
            <person name="Haerty W."/>
            <person name="Hahn M.W."/>
            <person name="Halligan D.L."/>
            <person name="Halpern A.L."/>
            <person name="Halter G.M."/>
            <person name="Han M.V."/>
            <person name="Heger A."/>
            <person name="Hillier L."/>
            <person name="Hinrichs A.S."/>
            <person name="Holmes I."/>
            <person name="Hoskins R.A."/>
            <person name="Hubisz M.J."/>
            <person name="Hultmark D."/>
            <person name="Huntley M.A."/>
            <person name="Jaffe D.B."/>
            <person name="Jagadeeshan S."/>
            <person name="Jeck W.R."/>
            <person name="Johnson J."/>
            <person name="Jones C.D."/>
            <person name="Jordan W.C."/>
            <person name="Karpen G.H."/>
            <person name="Kataoka E."/>
            <person name="Keightley P.D."/>
            <person name="Kheradpour P."/>
            <person name="Kirkness E.F."/>
            <person name="Koerich L.B."/>
            <person name="Kristiansen K."/>
            <person name="Kudrna D."/>
            <person name="Kulathinal R.J."/>
            <person name="Kumar S."/>
            <person name="Kwok R."/>
            <person name="Lander E."/>
            <person name="Langley C.H."/>
            <person name="Lapoint R."/>
            <person name="Lazzaro B.P."/>
            <person name="Lee S.J."/>
            <person name="Levesque L."/>
            <person name="Li R."/>
            <person name="Lin C.F."/>
            <person name="Lin M.F."/>
            <person name="Lindblad-Toh K."/>
            <person name="Llopart A."/>
            <person name="Long M."/>
            <person name="Low L."/>
            <person name="Lozovsky E."/>
            <person name="Lu J."/>
            <person name="Luo M."/>
            <person name="Machado C.A."/>
            <person name="Makalowski W."/>
            <person name="Marzo M."/>
            <person name="Matsuda M."/>
            <person name="Matzkin L."/>
            <person name="McAllister B."/>
            <person name="McBride C.S."/>
            <person name="McKernan B."/>
            <person name="McKernan K."/>
            <person name="Mendez-Lago M."/>
            <person name="Minx P."/>
            <person name="Mollenhauer M.U."/>
            <person name="Montooth K."/>
            <person name="Mount S.M."/>
            <person name="Mu X."/>
            <person name="Myers E."/>
            <person name="Negre B."/>
            <person name="Newfeld S."/>
            <person name="Nielsen R."/>
            <person name="Noor M.A."/>
            <person name="O'Grady P."/>
            <person name="Pachter L."/>
            <person name="Papaceit M."/>
            <person name="Parisi M.J."/>
            <person name="Parisi M."/>
            <person name="Parts L."/>
            <person name="Pedersen J.S."/>
            <person name="Pesole G."/>
            <person name="Phillippy A.M."/>
            <person name="Ponting C.P."/>
            <person name="Pop M."/>
            <person name="Porcelli D."/>
            <person name="Powell J.R."/>
            <person name="Prohaska S."/>
            <person name="Pruitt K."/>
            <person name="Puig M."/>
            <person name="Quesneville H."/>
            <person name="Ram K.R."/>
            <person name="Rand D."/>
            <person name="Rasmussen M.D."/>
            <person name="Reed L.K."/>
            <person name="Reenan R."/>
            <person name="Reily A."/>
            <person name="Remington K.A."/>
            <person name="Rieger T.T."/>
            <person name="Ritchie M.G."/>
            <person name="Robin C."/>
            <person name="Rogers Y.H."/>
            <person name="Rohde C."/>
            <person name="Rozas J."/>
            <person name="Rubenfield M.J."/>
            <person name="Ruiz A."/>
            <person name="Russo S."/>
            <person name="Salzberg S.L."/>
            <person name="Sanchez-Gracia A."/>
            <person name="Saranga D.J."/>
            <person name="Sato H."/>
            <person name="Schaeffer S.W."/>
            <person name="Schatz M.C."/>
            <person name="Schlenke T."/>
            <person name="Schwartz R."/>
            <person name="Segarra C."/>
            <person name="Singh R.S."/>
            <person name="Sirot L."/>
            <person name="Sirota M."/>
            <person name="Sisneros N.B."/>
            <person name="Smith C.D."/>
            <person name="Smith T.F."/>
            <person name="Spieth J."/>
            <person name="Stage D.E."/>
            <person name="Stark A."/>
            <person name="Stephan W."/>
            <person name="Strausberg R.L."/>
            <person name="Strempel S."/>
            <person name="Sturgill D."/>
            <person name="Sutton G."/>
            <person name="Sutton G.G."/>
            <person name="Tao W."/>
            <person name="Teichmann S."/>
            <person name="Tobari Y.N."/>
            <person name="Tomimura Y."/>
            <person name="Tsolas J.M."/>
            <person name="Valente V.L."/>
            <person name="Venter E."/>
            <person name="Venter J.C."/>
            <person name="Vicario S."/>
            <person name="Vieira F.G."/>
            <person name="Vilella A.J."/>
            <person name="Villasante A."/>
            <person name="Walenz B."/>
            <person name="Wang J."/>
            <person name="Wasserman M."/>
            <person name="Watts T."/>
            <person name="Wilson D."/>
            <person name="Wilson R.K."/>
            <person name="Wing R.A."/>
            <person name="Wolfner M.F."/>
            <person name="Wong A."/>
            <person name="Wong G.K."/>
            <person name="Wu C.I."/>
            <person name="Wu G."/>
            <person name="Yamamoto D."/>
            <person name="Yang H.P."/>
            <person name="Yang S.P."/>
            <person name="Yorke J.A."/>
            <person name="Yoshida K."/>
            <person name="Zdobnov E."/>
            <person name="Zhang P."/>
            <person name="Zhang Y."/>
            <person name="Zimin A.V."/>
            <person name="Baldwin J."/>
            <person name="Abdouelleil A."/>
            <person name="Abdulkadir J."/>
            <person name="Abebe A."/>
            <person name="Abera B."/>
            <person name="Abreu J."/>
            <person name="Acer S.C."/>
            <person name="Aftuck L."/>
            <person name="Alexander A."/>
            <person name="An P."/>
            <person name="Anderson E."/>
            <person name="Anderson S."/>
            <person name="Arachi H."/>
            <person name="Azer M."/>
            <person name="Bachantsang P."/>
            <person name="Barry A."/>
            <person name="Bayul T."/>
            <person name="Berlin A."/>
            <person name="Bessette D."/>
            <person name="Bloom T."/>
            <person name="Blye J."/>
            <person name="Boguslavskiy L."/>
            <person name="Bonnet C."/>
            <person name="Boukhgalter B."/>
            <person name="Bourzgui I."/>
            <person name="Brown A."/>
            <person name="Cahill P."/>
            <person name="Channer S."/>
            <person name="Cheshatsang Y."/>
            <person name="Chuda L."/>
            <person name="Citroen M."/>
            <person name="Collymore A."/>
            <person name="Cooke P."/>
            <person name="Costello M."/>
            <person name="D'Aco K."/>
            <person name="Daza R."/>
            <person name="De Haan G."/>
            <person name="DeGray S."/>
            <person name="DeMaso C."/>
            <person name="Dhargay N."/>
            <person name="Dooley K."/>
            <person name="Dooley E."/>
            <person name="Doricent M."/>
            <person name="Dorje P."/>
            <person name="Dorjee K."/>
            <person name="Dupes A."/>
            <person name="Elong R."/>
            <person name="Falk J."/>
            <person name="Farina A."/>
            <person name="Faro S."/>
            <person name="Ferguson D."/>
            <person name="Fisher S."/>
            <person name="Foley C.D."/>
            <person name="Franke A."/>
            <person name="Friedrich D."/>
            <person name="Gadbois L."/>
            <person name="Gearin G."/>
            <person name="Gearin C.R."/>
            <person name="Giannoukos G."/>
            <person name="Goode T."/>
            <person name="Graham J."/>
            <person name="Grandbois E."/>
            <person name="Grewal S."/>
            <person name="Gyaltsen K."/>
            <person name="Hafez N."/>
            <person name="Hagos B."/>
            <person name="Hall J."/>
            <person name="Henson C."/>
            <person name="Hollinger A."/>
            <person name="Honan T."/>
            <person name="Huard M.D."/>
            <person name="Hughes L."/>
            <person name="Hurhula B."/>
            <person name="Husby M.E."/>
            <person name="Kamat A."/>
            <person name="Kanga B."/>
            <person name="Kashin S."/>
            <person name="Khazanovich D."/>
            <person name="Kisner P."/>
            <person name="Lance K."/>
            <person name="Lara M."/>
            <person name="Lee W."/>
            <person name="Lennon N."/>
            <person name="Letendre F."/>
            <person name="LeVine R."/>
            <person name="Lipovsky A."/>
            <person name="Liu X."/>
            <person name="Liu J."/>
            <person name="Liu S."/>
            <person name="Lokyitsang T."/>
            <person name="Lokyitsang Y."/>
            <person name="Lubonja R."/>
            <person name="Lui A."/>
            <person name="MacDonald P."/>
            <person name="Magnisalis V."/>
            <person name="Maru K."/>
            <person name="Matthews C."/>
            <person name="McCusker W."/>
            <person name="McDonough S."/>
            <person name="Mehta T."/>
            <person name="Meldrim J."/>
            <person name="Meneus L."/>
            <person name="Mihai O."/>
            <person name="Mihalev A."/>
            <person name="Mihova T."/>
            <person name="Mittelman R."/>
            <person name="Mlenga V."/>
            <person name="Montmayeur A."/>
            <person name="Mulrain L."/>
            <person name="Navidi A."/>
            <person name="Naylor J."/>
            <person name="Negash T."/>
            <person name="Nguyen T."/>
            <person name="Nguyen N."/>
            <person name="Nicol R."/>
            <person name="Norbu C."/>
            <person name="Norbu N."/>
            <person name="Novod N."/>
            <person name="O'Neill B."/>
            <person name="Osman S."/>
            <person name="Markiewicz E."/>
            <person name="Oyono O.L."/>
            <person name="Patti C."/>
            <person name="Phunkhang P."/>
            <person name="Pierre F."/>
            <person name="Priest M."/>
            <person name="Raghuraman S."/>
            <person name="Rege F."/>
            <person name="Reyes R."/>
            <person name="Rise C."/>
            <person name="Rogov P."/>
            <person name="Ross K."/>
            <person name="Ryan E."/>
            <person name="Settipalli S."/>
            <person name="Shea T."/>
            <person name="Sherpa N."/>
            <person name="Shi L."/>
            <person name="Shih D."/>
            <person name="Sparrow T."/>
            <person name="Spaulding J."/>
            <person name="Stalker J."/>
            <person name="Stange-Thomann N."/>
            <person name="Stavropoulos S."/>
            <person name="Stone C."/>
            <person name="Strader C."/>
            <person name="Tesfaye S."/>
            <person name="Thomson T."/>
            <person name="Thoulutsang Y."/>
            <person name="Thoulutsang D."/>
            <person name="Topham K."/>
            <person name="Topping I."/>
            <person name="Tsamla T."/>
            <person name="Vassiliev H."/>
            <person name="Vo A."/>
            <person name="Wangchuk T."/>
            <person name="Wangdi T."/>
            <person name="Weiand M."/>
            <person name="Wilkinson J."/>
            <person name="Wilson A."/>
            <person name="Yadav S."/>
            <person name="Young G."/>
            <person name="Yu Q."/>
            <person name="Zembek L."/>
            <person name="Zhong D."/>
            <person name="Zimmer A."/>
            <person name="Zwirko Z."/>
            <person name="Jaffe D.B."/>
            <person name="Alvarez P."/>
            <person name="Brockman W."/>
            <person name="Butler J."/>
            <person name="Chin C."/>
            <person name="Gnerre S."/>
            <person name="Grabherr M."/>
            <person name="Kleber M."/>
            <person name="Mauceli E."/>
            <person name="MacCallum I."/>
        </authorList>
    </citation>
    <scope>NUCLEOTIDE SEQUENCE [LARGE SCALE GENOMIC DNA]</scope>
    <source>
        <strain evidence="3">Tucson 14024-0371.13</strain>
    </source>
</reference>
<feature type="coiled-coil region" evidence="1">
    <location>
        <begin position="244"/>
        <end position="271"/>
    </location>
</feature>
<dbReference type="EMBL" id="CH902630">
    <property type="protein sequence ID" value="EDV38603.2"/>
    <property type="molecule type" value="Genomic_DNA"/>
</dbReference>
<dbReference type="InParanoid" id="B3MXY8"/>
<evidence type="ECO:0000313" key="2">
    <source>
        <dbReference type="EMBL" id="EDV38603.2"/>
    </source>
</evidence>
<dbReference type="OrthoDB" id="10501751at2759"/>
<accession>B3MXY8</accession>
<keyword evidence="1" id="KW-0175">Coiled coil</keyword>
<organism evidence="2 3">
    <name type="scientific">Drosophila ananassae</name>
    <name type="common">Fruit fly</name>
    <dbReference type="NCBI Taxonomy" id="7217"/>
    <lineage>
        <taxon>Eukaryota</taxon>
        <taxon>Metazoa</taxon>
        <taxon>Ecdysozoa</taxon>
        <taxon>Arthropoda</taxon>
        <taxon>Hexapoda</taxon>
        <taxon>Insecta</taxon>
        <taxon>Pterygota</taxon>
        <taxon>Neoptera</taxon>
        <taxon>Endopterygota</taxon>
        <taxon>Diptera</taxon>
        <taxon>Brachycera</taxon>
        <taxon>Muscomorpha</taxon>
        <taxon>Ephydroidea</taxon>
        <taxon>Drosophilidae</taxon>
        <taxon>Drosophila</taxon>
        <taxon>Sophophora</taxon>
    </lineage>
</organism>
<dbReference type="InterPro" id="IPR027018">
    <property type="entry name" value="Hemolysin_E"/>
</dbReference>
<protein>
    <submittedName>
        <fullName evidence="2">Uncharacterized protein</fullName>
    </submittedName>
</protein>
<proteinExistence type="predicted"/>
<keyword evidence="3" id="KW-1185">Reference proteome</keyword>
<dbReference type="Proteomes" id="UP000007801">
    <property type="component" value="Unassembled WGS sequence"/>
</dbReference>
<dbReference type="AlphaFoldDB" id="B3MXY8"/>
<dbReference type="HOGENOM" id="CLU_1099476_0_0_1"/>
<evidence type="ECO:0000313" key="3">
    <source>
        <dbReference type="Proteomes" id="UP000007801"/>
    </source>
</evidence>
<dbReference type="Gene3D" id="1.20.1170.10">
    <property type="match status" value="1"/>
</dbReference>
<gene>
    <name evidence="2" type="primary">Dana\GF19349</name>
    <name evidence="2" type="synonym">dana_GLEANR_21391</name>
    <name evidence="2" type="ORF">GF19349</name>
</gene>
<evidence type="ECO:0000256" key="1">
    <source>
        <dbReference type="SAM" id="Coils"/>
    </source>
</evidence>
<dbReference type="GO" id="GO:0044179">
    <property type="term" value="P:hemolysis in another organism"/>
    <property type="evidence" value="ECO:0007669"/>
    <property type="project" value="InterPro"/>
</dbReference>
<sequence>MTSEAEGKTSNSNFKLFEESILELLNIIGECSGNSFSKQKLTELQDAIATIDRAMLLYPGSAKEKLDNLRSRSTKVHRSYSNCVNPVLLTSASVGKTLTSFLNVVDSQDLVASVEKILWSMVAQSLNNSKPNVSKSLDNLSILKTEVASLKVLFALLRRNIEDDYTEYGTCTRAIKDLRARDQRAHRHFRYIQEMKDFLKGLYKAALHSKKTPTQTIDQGVDFLVENEPVESSEGLIQIFKCFLKRLQDKIDEANGIVDEVLRNLESFQQNFKEVPKVKSDDTFVTFLERNPGERDQLIRRMKDLDRACRVYQELITGT</sequence>
<dbReference type="Pfam" id="PF06109">
    <property type="entry name" value="HlyE"/>
    <property type="match status" value="1"/>
</dbReference>